<evidence type="ECO:0000313" key="1">
    <source>
        <dbReference type="EMBL" id="PTQ87372.1"/>
    </source>
</evidence>
<protein>
    <submittedName>
        <fullName evidence="1">Uncharacterized protein</fullName>
    </submittedName>
</protein>
<dbReference type="Proteomes" id="UP000244223">
    <property type="component" value="Unassembled WGS sequence"/>
</dbReference>
<dbReference type="RefSeq" id="WP_107866786.1">
    <property type="nucleotide sequence ID" value="NZ_QAON01000019.1"/>
</dbReference>
<comment type="caution">
    <text evidence="1">The sequence shown here is derived from an EMBL/GenBank/DDBJ whole genome shotgun (WGS) entry which is preliminary data.</text>
</comment>
<name>A0A2T5IU21_9GAMM</name>
<gene>
    <name evidence="1" type="ORF">C8N29_11919</name>
</gene>
<organism evidence="1 2">
    <name type="scientific">Agitococcus lubricus</name>
    <dbReference type="NCBI Taxonomy" id="1077255"/>
    <lineage>
        <taxon>Bacteria</taxon>
        <taxon>Pseudomonadati</taxon>
        <taxon>Pseudomonadota</taxon>
        <taxon>Gammaproteobacteria</taxon>
        <taxon>Moraxellales</taxon>
        <taxon>Moraxellaceae</taxon>
        <taxon>Agitococcus</taxon>
    </lineage>
</organism>
<sequence length="257" mass="30171">MNKKKSLFDWLDYKNEDEVEWATNYLNKKGLIDNYGFPQNENLEDVLFNTIDSIRKWHNQDKAINLHKLMKAAKDQRRNRHLKNKDNQKNYSFVMDKSIQGKLKNIAGEQPLSQTLEHIINDVAQFKKQLEAQLRESIKPSTVRVPSLVTQNSDAEKIKKLNILKKCQEAVFEEVLKDLCKYEHIFEKMHYTPFIVTDDYKAIESKFQKRKTIINKQIKDKLGFFRSNLKASQIDIFGDVTAKTDDEKNNDSVNQSV</sequence>
<dbReference type="EMBL" id="QAON01000019">
    <property type="protein sequence ID" value="PTQ87372.1"/>
    <property type="molecule type" value="Genomic_DNA"/>
</dbReference>
<dbReference type="AlphaFoldDB" id="A0A2T5IU21"/>
<evidence type="ECO:0000313" key="2">
    <source>
        <dbReference type="Proteomes" id="UP000244223"/>
    </source>
</evidence>
<reference evidence="1 2" key="1">
    <citation type="submission" date="2018-04" db="EMBL/GenBank/DDBJ databases">
        <title>Genomic Encyclopedia of Archaeal and Bacterial Type Strains, Phase II (KMG-II): from individual species to whole genera.</title>
        <authorList>
            <person name="Goeker M."/>
        </authorList>
    </citation>
    <scope>NUCLEOTIDE SEQUENCE [LARGE SCALE GENOMIC DNA]</scope>
    <source>
        <strain evidence="1 2">DSM 5822</strain>
    </source>
</reference>
<keyword evidence="2" id="KW-1185">Reference proteome</keyword>
<accession>A0A2T5IU21</accession>
<proteinExistence type="predicted"/>